<dbReference type="GO" id="GO:0004315">
    <property type="term" value="F:3-oxoacyl-[acyl-carrier-protein] synthase activity"/>
    <property type="evidence" value="ECO:0007669"/>
    <property type="project" value="InterPro"/>
</dbReference>
<proteinExistence type="predicted"/>
<keyword evidence="3" id="KW-0812">Transmembrane</keyword>
<dbReference type="Pfam" id="PF08545">
    <property type="entry name" value="ACP_syn_III"/>
    <property type="match status" value="1"/>
</dbReference>
<organism evidence="6 7">
    <name type="scientific">Psychracetigena formicireducens</name>
    <dbReference type="NCBI Taxonomy" id="2986056"/>
    <lineage>
        <taxon>Bacteria</taxon>
        <taxon>Bacillati</taxon>
        <taxon>Candidatus Lithacetigenota</taxon>
        <taxon>Candidatus Psychracetigena</taxon>
    </lineage>
</organism>
<dbReference type="PANTHER" id="PTHR34069:SF2">
    <property type="entry name" value="BETA-KETOACYL-[ACYL-CARRIER-PROTEIN] SYNTHASE III"/>
    <property type="match status" value="1"/>
</dbReference>
<evidence type="ECO:0000256" key="2">
    <source>
        <dbReference type="ARBA" id="ARBA00023315"/>
    </source>
</evidence>
<dbReference type="Pfam" id="PF08541">
    <property type="entry name" value="ACP_syn_III_C"/>
    <property type="match status" value="1"/>
</dbReference>
<protein>
    <submittedName>
        <fullName evidence="6">3-oxoacyl-(Acyl-carrier-protein) synthase 3</fullName>
        <ecNumber evidence="6">2.3.1.180</ecNumber>
    </submittedName>
</protein>
<evidence type="ECO:0000313" key="6">
    <source>
        <dbReference type="EMBL" id="MBT9144808.1"/>
    </source>
</evidence>
<dbReference type="CDD" id="cd00830">
    <property type="entry name" value="KAS_III"/>
    <property type="match status" value="1"/>
</dbReference>
<reference evidence="6 7" key="1">
    <citation type="journal article" date="2021" name="bioRxiv">
        <title>Unique metabolic strategies in Hadean analogues reveal hints for primordial physiology.</title>
        <authorList>
            <person name="Nobu M.K."/>
            <person name="Nakai R."/>
            <person name="Tamazawa S."/>
            <person name="Mori H."/>
            <person name="Toyoda A."/>
            <person name="Ijiri A."/>
            <person name="Suzuki S."/>
            <person name="Kurokawa K."/>
            <person name="Kamagata Y."/>
            <person name="Tamaki H."/>
        </authorList>
    </citation>
    <scope>NUCLEOTIDE SEQUENCE [LARGE SCALE GENOMIC DNA]</scope>
    <source>
        <strain evidence="6">BS525</strain>
    </source>
</reference>
<evidence type="ECO:0000259" key="5">
    <source>
        <dbReference type="Pfam" id="PF08545"/>
    </source>
</evidence>
<dbReference type="EMBL" id="QLTW01000024">
    <property type="protein sequence ID" value="MBT9144808.1"/>
    <property type="molecule type" value="Genomic_DNA"/>
</dbReference>
<keyword evidence="3" id="KW-0472">Membrane</keyword>
<dbReference type="SUPFAM" id="SSF53901">
    <property type="entry name" value="Thiolase-like"/>
    <property type="match status" value="1"/>
</dbReference>
<dbReference type="EC" id="2.3.1.180" evidence="6"/>
<dbReference type="GO" id="GO:0044550">
    <property type="term" value="P:secondary metabolite biosynthetic process"/>
    <property type="evidence" value="ECO:0007669"/>
    <property type="project" value="TreeGrafter"/>
</dbReference>
<feature type="domain" description="Beta-ketoacyl-[acyl-carrier-protein] synthase III C-terminal" evidence="4">
    <location>
        <begin position="243"/>
        <end position="331"/>
    </location>
</feature>
<accession>A0A9E2F6P8</accession>
<dbReference type="PANTHER" id="PTHR34069">
    <property type="entry name" value="3-OXOACYL-[ACYL-CARRIER-PROTEIN] SYNTHASE 3"/>
    <property type="match status" value="1"/>
</dbReference>
<dbReference type="Proteomes" id="UP000811545">
    <property type="component" value="Unassembled WGS sequence"/>
</dbReference>
<name>A0A9E2F6P8_PSYF1</name>
<dbReference type="InterPro" id="IPR013751">
    <property type="entry name" value="ACP_syn_III_N"/>
</dbReference>
<dbReference type="InterPro" id="IPR016039">
    <property type="entry name" value="Thiolase-like"/>
</dbReference>
<gene>
    <name evidence="6" type="primary">fabH_1</name>
    <name evidence="6" type="ORF">DDT42_00659</name>
</gene>
<sequence>MKRISKIISTGLKVPDKILTNQYFNEFFKEDVGAWLESMVGQKERHILGENESVSDLSIEAAFMALNEGGVAPEELNLIIVSSDTHEYISPPTSFVVQGKLGAKNAMNFDLNASCASFVTALSTADRWLKTEVNAKYALVIGQYGMTKYLDWNDKYTATLFADGAGAFLLKGEETDEEAGILGSAFVADGTYFDYIGVFGGGTKHPLNEDTISKGLNKLRILKRYPPDINSKNWPILTRNLMEKIDKNLDDINMIFFTQINLTTIKEVMFNLNIPLEKTHWVMDKYGYTGSACIPMAVHDARVQGKLKKGDLIVLVASGAGYAMGAIALKWSL</sequence>
<evidence type="ECO:0000313" key="7">
    <source>
        <dbReference type="Proteomes" id="UP000811545"/>
    </source>
</evidence>
<feature type="transmembrane region" description="Helical" evidence="3">
    <location>
        <begin position="312"/>
        <end position="331"/>
    </location>
</feature>
<dbReference type="InterPro" id="IPR013747">
    <property type="entry name" value="ACP_syn_III_C"/>
</dbReference>
<keyword evidence="2 6" id="KW-0012">Acyltransferase</keyword>
<keyword evidence="3" id="KW-1133">Transmembrane helix</keyword>
<dbReference type="AlphaFoldDB" id="A0A9E2F6P8"/>
<dbReference type="Gene3D" id="3.40.47.10">
    <property type="match status" value="1"/>
</dbReference>
<dbReference type="GO" id="GO:0006633">
    <property type="term" value="P:fatty acid biosynthetic process"/>
    <property type="evidence" value="ECO:0007669"/>
    <property type="project" value="InterPro"/>
</dbReference>
<feature type="domain" description="Beta-ketoacyl-[acyl-carrier-protein] synthase III N-terminal" evidence="5">
    <location>
        <begin position="109"/>
        <end position="190"/>
    </location>
</feature>
<evidence type="ECO:0000256" key="3">
    <source>
        <dbReference type="SAM" id="Phobius"/>
    </source>
</evidence>
<dbReference type="GO" id="GO:0033818">
    <property type="term" value="F:beta-ketoacyl-acyl-carrier-protein synthase III activity"/>
    <property type="evidence" value="ECO:0007669"/>
    <property type="project" value="UniProtKB-EC"/>
</dbReference>
<evidence type="ECO:0000256" key="1">
    <source>
        <dbReference type="ARBA" id="ARBA00022679"/>
    </source>
</evidence>
<keyword evidence="1 6" id="KW-0808">Transferase</keyword>
<evidence type="ECO:0000259" key="4">
    <source>
        <dbReference type="Pfam" id="PF08541"/>
    </source>
</evidence>
<comment type="caution">
    <text evidence="6">The sequence shown here is derived from an EMBL/GenBank/DDBJ whole genome shotgun (WGS) entry which is preliminary data.</text>
</comment>